<evidence type="ECO:0000313" key="2">
    <source>
        <dbReference type="RefSeq" id="XP_030986620.1"/>
    </source>
</evidence>
<reference evidence="2" key="2">
    <citation type="submission" date="2019-10" db="EMBL/GenBank/DDBJ databases">
        <authorList>
            <consortium name="NCBI Genome Project"/>
        </authorList>
    </citation>
    <scope>NUCLEOTIDE SEQUENCE</scope>
    <source>
        <strain evidence="2">NI907</strain>
    </source>
</reference>
<gene>
    <name evidence="2" type="ORF">PgNI_01571</name>
</gene>
<reference evidence="2" key="3">
    <citation type="submission" date="2025-08" db="UniProtKB">
        <authorList>
            <consortium name="RefSeq"/>
        </authorList>
    </citation>
    <scope>IDENTIFICATION</scope>
    <source>
        <strain evidence="2">NI907</strain>
    </source>
</reference>
<proteinExistence type="predicted"/>
<dbReference type="AlphaFoldDB" id="A0A6P8BHF3"/>
<dbReference type="Proteomes" id="UP000515153">
    <property type="component" value="Unplaced"/>
</dbReference>
<dbReference type="GeneID" id="41956556"/>
<protein>
    <submittedName>
        <fullName evidence="2">Uncharacterized protein</fullName>
    </submittedName>
</protein>
<reference evidence="2" key="1">
    <citation type="journal article" date="2019" name="Mol. Biol. Evol.">
        <title>Blast fungal genomes show frequent chromosomal changes, gene gains and losses, and effector gene turnover.</title>
        <authorList>
            <person name="Gomez Luciano L.B."/>
            <person name="Jason Tsai I."/>
            <person name="Chuma I."/>
            <person name="Tosa Y."/>
            <person name="Chen Y.H."/>
            <person name="Li J.Y."/>
            <person name="Li M.Y."/>
            <person name="Jade Lu M.Y."/>
            <person name="Nakayashiki H."/>
            <person name="Li W.H."/>
        </authorList>
    </citation>
    <scope>NUCLEOTIDE SEQUENCE</scope>
    <source>
        <strain evidence="2">NI907</strain>
    </source>
</reference>
<evidence type="ECO:0000313" key="1">
    <source>
        <dbReference type="Proteomes" id="UP000515153"/>
    </source>
</evidence>
<dbReference type="KEGG" id="pgri:PgNI_01571"/>
<keyword evidence="1" id="KW-1185">Reference proteome</keyword>
<dbReference type="RefSeq" id="XP_030986620.1">
    <property type="nucleotide sequence ID" value="XM_031121642.1"/>
</dbReference>
<accession>A0A6P8BHF3</accession>
<organism evidence="1 2">
    <name type="scientific">Pyricularia grisea</name>
    <name type="common">Crabgrass-specific blast fungus</name>
    <name type="synonym">Magnaporthe grisea</name>
    <dbReference type="NCBI Taxonomy" id="148305"/>
    <lineage>
        <taxon>Eukaryota</taxon>
        <taxon>Fungi</taxon>
        <taxon>Dikarya</taxon>
        <taxon>Ascomycota</taxon>
        <taxon>Pezizomycotina</taxon>
        <taxon>Sordariomycetes</taxon>
        <taxon>Sordariomycetidae</taxon>
        <taxon>Magnaporthales</taxon>
        <taxon>Pyriculariaceae</taxon>
        <taxon>Pyricularia</taxon>
    </lineage>
</organism>
<name>A0A6P8BHF3_PYRGI</name>
<sequence length="92" mass="9973">MLPSSYMIVSKLDCNPPRFSAVSRGDSHIKYSTRAKGVNPIGSRFHDAKDAENGQAECILDNACAPKLGSRSLKMIDADISRLTIAESMRCG</sequence>